<protein>
    <submittedName>
        <fullName evidence="2">Uncharacterized protein</fullName>
    </submittedName>
</protein>
<reference evidence="2" key="1">
    <citation type="submission" date="2021-09" db="EMBL/GenBank/DDBJ databases">
        <title>The genome of Mauremys mutica provides insights into the evolution of semi-aquatic lifestyle.</title>
        <authorList>
            <person name="Gong S."/>
            <person name="Gao Y."/>
        </authorList>
    </citation>
    <scope>NUCLEOTIDE SEQUENCE</scope>
    <source>
        <strain evidence="2">MM-2020</strain>
        <tissue evidence="2">Muscle</tissue>
    </source>
</reference>
<evidence type="ECO:0000256" key="1">
    <source>
        <dbReference type="SAM" id="Phobius"/>
    </source>
</evidence>
<organism evidence="2 3">
    <name type="scientific">Mauremys mutica</name>
    <name type="common">yellowpond turtle</name>
    <dbReference type="NCBI Taxonomy" id="74926"/>
    <lineage>
        <taxon>Eukaryota</taxon>
        <taxon>Metazoa</taxon>
        <taxon>Chordata</taxon>
        <taxon>Craniata</taxon>
        <taxon>Vertebrata</taxon>
        <taxon>Euteleostomi</taxon>
        <taxon>Archelosauria</taxon>
        <taxon>Testudinata</taxon>
        <taxon>Testudines</taxon>
        <taxon>Cryptodira</taxon>
        <taxon>Durocryptodira</taxon>
        <taxon>Testudinoidea</taxon>
        <taxon>Geoemydidae</taxon>
        <taxon>Geoemydinae</taxon>
        <taxon>Mauremys</taxon>
    </lineage>
</organism>
<gene>
    <name evidence="2" type="ORF">KIL84_016641</name>
</gene>
<feature type="transmembrane region" description="Helical" evidence="1">
    <location>
        <begin position="40"/>
        <end position="59"/>
    </location>
</feature>
<name>A0A9D3X4U4_9SAUR</name>
<keyword evidence="1" id="KW-1133">Transmembrane helix</keyword>
<keyword evidence="1" id="KW-0812">Transmembrane</keyword>
<dbReference type="EMBL" id="JAHDVG010000482">
    <property type="protein sequence ID" value="KAH1172802.1"/>
    <property type="molecule type" value="Genomic_DNA"/>
</dbReference>
<dbReference type="Proteomes" id="UP000827986">
    <property type="component" value="Unassembled WGS sequence"/>
</dbReference>
<keyword evidence="1" id="KW-0472">Membrane</keyword>
<evidence type="ECO:0000313" key="2">
    <source>
        <dbReference type="EMBL" id="KAH1172802.1"/>
    </source>
</evidence>
<comment type="caution">
    <text evidence="2">The sequence shown here is derived from an EMBL/GenBank/DDBJ whole genome shotgun (WGS) entry which is preliminary data.</text>
</comment>
<proteinExistence type="predicted"/>
<keyword evidence="3" id="KW-1185">Reference proteome</keyword>
<dbReference type="AlphaFoldDB" id="A0A9D3X4U4"/>
<accession>A0A9D3X4U4</accession>
<sequence>MAENPYSVSLFQTGNSLLTNHINKNDTSSLRKSLKKKCRTLLLVSLCGIICLFRIQTFWSQELQCIIQHEAQTALHSPSVQVNIYTYLYISDLLVKEKFKNIVPKLIFAL</sequence>
<evidence type="ECO:0000313" key="3">
    <source>
        <dbReference type="Proteomes" id="UP000827986"/>
    </source>
</evidence>